<dbReference type="InterPro" id="IPR011989">
    <property type="entry name" value="ARM-like"/>
</dbReference>
<evidence type="ECO:0000313" key="2">
    <source>
        <dbReference type="EMBL" id="KAL2913671.1"/>
    </source>
</evidence>
<keyword evidence="3" id="KW-1185">Reference proteome</keyword>
<dbReference type="SUPFAM" id="SSF48371">
    <property type="entry name" value="ARM repeat"/>
    <property type="match status" value="2"/>
</dbReference>
<organism evidence="2 3">
    <name type="scientific">Polyrhizophydium stewartii</name>
    <dbReference type="NCBI Taxonomy" id="2732419"/>
    <lineage>
        <taxon>Eukaryota</taxon>
        <taxon>Fungi</taxon>
        <taxon>Fungi incertae sedis</taxon>
        <taxon>Chytridiomycota</taxon>
        <taxon>Chytridiomycota incertae sedis</taxon>
        <taxon>Chytridiomycetes</taxon>
        <taxon>Rhizophydiales</taxon>
        <taxon>Rhizophydiales incertae sedis</taxon>
        <taxon>Polyrhizophydium</taxon>
    </lineage>
</organism>
<dbReference type="Gene3D" id="1.25.10.10">
    <property type="entry name" value="Leucine-rich Repeat Variant"/>
    <property type="match status" value="3"/>
</dbReference>
<feature type="region of interest" description="Disordered" evidence="1">
    <location>
        <begin position="2003"/>
        <end position="2058"/>
    </location>
</feature>
<proteinExistence type="predicted"/>
<feature type="region of interest" description="Disordered" evidence="1">
    <location>
        <begin position="1633"/>
        <end position="1657"/>
    </location>
</feature>
<reference evidence="2 3" key="1">
    <citation type="submission" date="2023-09" db="EMBL/GenBank/DDBJ databases">
        <title>Pangenome analysis of Batrachochytrium dendrobatidis and related Chytrids.</title>
        <authorList>
            <person name="Yacoub M.N."/>
            <person name="Stajich J.E."/>
            <person name="James T.Y."/>
        </authorList>
    </citation>
    <scope>NUCLEOTIDE SEQUENCE [LARGE SCALE GENOMIC DNA]</scope>
    <source>
        <strain evidence="2 3">JEL0888</strain>
    </source>
</reference>
<evidence type="ECO:0000256" key="1">
    <source>
        <dbReference type="SAM" id="MobiDB-lite"/>
    </source>
</evidence>
<sequence>MRRQPHQLAFVFNSTQKAQAHLWTVSVATFYSSALQHIDPQVYRAFARDAAIPRKSPADAADREAAALDSSAGMTAANALLGSSDNIVSPTAADQNDAAAALPQIKEPVETLSVHYAVQLISMLGHFSKVVRTEAAVLVYQLASLCDRTLVEKDLEAILMGLETDDKGYYSCVHSLFQLAGSSFSVMVIALVAGLECFYSSPDWRVRGICNAALARLVFENQQTFLEEDHHILFDLACPAIWNLLFSLTSIPLISNVFPDRIVILKSLQLLAPIYAGEDTALSCSVVETLLRLKAKTPSEIESIKVTVDIIFDKLCAKRTTTGQPSSLADGPRKSRDEHEIGYNLFQEMISPHDEFAYDLLPWALDLFTLNMYSVQTGNPKTPPVSWFTTLNEFIVSLSNHFRAAPPLVRYGACLALHSTLKLCPTFVKENKQMWQFIIAGVFDTDYLSSFLYLAMLEIIETPDTPELRKLIARVRRIDTESINYDLLYTNRPHTDAREVTRSDILDIAVKHSPALSPLLLHKLANALDYLPTRAKLRQLELIRVWGKKAEKLDTFLVQMLVPLCGNEDERVQLETLRVIHAMLPGFTSASQADISFVWSYLVALMSVHIQPEMIKAVLRIIQSFPLVQLNTVAREELMTCLFKLIFNKHSDVRQLVYTVIGGAADFWKISGQMNVALSVLFLSIGDNNPKCAQIVLDQIQHLGSTTLTQIISPLTQVADSLRGPINPRIKAYDQLATALALHKTEYRPLIDAMLLYERIDEFWNFYLSDVPENQLARPDDYNYSRNFVQSPFWISILLTKFSCTPPPLTLDPNSRRDTMPTTPAGKRRFICGFMACLLPTTGMPDLLFRRSACVALVRCCIKGMNVNPGMLRGLLEYVSQQMLSHKHWTFQVSALEILGLIVRLKVPGIAESILQQYLDLCLDFLHNTPLSIIKIAVMGFIEVLLMVFPKAMGIKLQEIRDISRQMLVDKDLEVAAKAARIYPLVFRAVSRGAGRTFVQYLQSEISTILEGGAAAAGDPLVSGLTQDEATRVVSLSILSIGLVNEGVNSGYATAQNLLKFAMHPNPDFRASALTAILSLLHQMDQQENSSIIWMILPLYADPNKFVRLLFTRFLRNLPSVTESRCQGLPAHPEDMPVLPLTSWEEILTDTATIGISNKNLQDMLLDIDALMPHPLSMDLPPEDDGYHLPTVSEKLMARYKVLVQATTTALPPAHQSEVVYFLQDIQKQRQLQANAILVLSEFCCQHEAMLSDMCDMFVNYLSQELTPDNTRLIEACVLGLSNIAASGAHTFKQVLAKITTPPVPNEGDLLVMLYLSESIKASAVNKVPEILGKIVPVISSQRHALKKRMFAVYLAVDLSLVAGPDQTKAVLDAINTFVDSLEDKDVKQQIHQATSRILAETGPKHPFFRNMMNQAKRDVKSKLFWRRMQALSIFRLFAAHMTMEDCMWFVFHYLADSNPEIRRVAREVIAQSKMIEFAYPTLMRNAPKTGRRAELLGSCRLPAMETLGMTLSAASAQQQPTGEDGVKHLDDPFNAKYYASERRAKFTRIYGIPEATFSKLSAPATTGVLASIEARASNTVTVPPEVMAKLQWLLKLEPITILHDLIGLYPSVASDLIESLLSNIENGTKTRGQMGSGDLLDAAPTNQTGPSHGVLDEDTDVEAATHKIDVLSNLLVAHDGIGSKMPAWIKRFQGVIKFCSDTARSIRESLFLDIERSLYFYNEFVDIPIVSDEQFDSVERHRASAQEATLEIVKSGRTEKLSGMESRRSEMNEAVDTKSEHLRRITIIALHLLSGCGLFYSLTTAFRVDQIVDGFQFIADMLGDEHRGLRIAAVEALVTIVQIQVENGAAAELTDRVGVVVQDMLAKLTNEFSTLYRRKADYATLISQLVAFIPNPELRLRILRVLVQMWRDPDSEVRITAIKMVKRMGEAGLPEVLACFEDKNNGSRDKLAGAAAAGAAPSTAAGSVSVPIMAELASLVSNEDYGEKDILQDLLKWRFSMPASKPGTSQSNRGGRAEARTKSAGLRQPGSTAMGSQGALLGGHSATPAGSGAAPGL</sequence>
<dbReference type="InterPro" id="IPR016024">
    <property type="entry name" value="ARM-type_fold"/>
</dbReference>
<comment type="caution">
    <text evidence="2">The sequence shown here is derived from an EMBL/GenBank/DDBJ whole genome shotgun (WGS) entry which is preliminary data.</text>
</comment>
<name>A0ABR4N2B4_9FUNG</name>
<accession>A0ABR4N2B4</accession>
<evidence type="ECO:0008006" key="4">
    <source>
        <dbReference type="Google" id="ProtNLM"/>
    </source>
</evidence>
<dbReference type="EMBL" id="JADGIZ020000043">
    <property type="protein sequence ID" value="KAL2913671.1"/>
    <property type="molecule type" value="Genomic_DNA"/>
</dbReference>
<feature type="compositionally biased region" description="Low complexity" evidence="1">
    <location>
        <begin position="2043"/>
        <end position="2058"/>
    </location>
</feature>
<evidence type="ECO:0000313" key="3">
    <source>
        <dbReference type="Proteomes" id="UP001527925"/>
    </source>
</evidence>
<protein>
    <recommendedName>
        <fullName evidence="4">Non-specific serine/threonine protein kinase</fullName>
    </recommendedName>
</protein>
<gene>
    <name evidence="2" type="ORF">HK105_206831</name>
</gene>
<dbReference type="Proteomes" id="UP001527925">
    <property type="component" value="Unassembled WGS sequence"/>
</dbReference>